<reference evidence="1 2" key="1">
    <citation type="submission" date="2013-11" db="EMBL/GenBank/DDBJ databases">
        <title>Draft genome of the bovine lungworm Dictyocaulus viviparus.</title>
        <authorList>
            <person name="Mitreva M."/>
        </authorList>
    </citation>
    <scope>NUCLEOTIDE SEQUENCE [LARGE SCALE GENOMIC DNA]</scope>
    <source>
        <strain evidence="1 2">HannoverDv2000</strain>
    </source>
</reference>
<sequence length="78" mass="8500">MKLAQNVSIASFQVGELADQSKLMVTTPHYPHTVAPPTPQFYHHVTTAQHASMAMRPSAPGAVMAWPTAPPVGPKYRY</sequence>
<accession>A0A0D8Y010</accession>
<name>A0A0D8Y010_DICVI</name>
<protein>
    <submittedName>
        <fullName evidence="1">Uncharacterized protein</fullName>
    </submittedName>
</protein>
<proteinExistence type="predicted"/>
<keyword evidence="2" id="KW-1185">Reference proteome</keyword>
<evidence type="ECO:0000313" key="1">
    <source>
        <dbReference type="EMBL" id="KJH49472.1"/>
    </source>
</evidence>
<dbReference type="AlphaFoldDB" id="A0A0D8Y010"/>
<dbReference type="Proteomes" id="UP000053766">
    <property type="component" value="Unassembled WGS sequence"/>
</dbReference>
<evidence type="ECO:0000313" key="2">
    <source>
        <dbReference type="Proteomes" id="UP000053766"/>
    </source>
</evidence>
<organism evidence="1 2">
    <name type="scientific">Dictyocaulus viviparus</name>
    <name type="common">Bovine lungworm</name>
    <dbReference type="NCBI Taxonomy" id="29172"/>
    <lineage>
        <taxon>Eukaryota</taxon>
        <taxon>Metazoa</taxon>
        <taxon>Ecdysozoa</taxon>
        <taxon>Nematoda</taxon>
        <taxon>Chromadorea</taxon>
        <taxon>Rhabditida</taxon>
        <taxon>Rhabditina</taxon>
        <taxon>Rhabditomorpha</taxon>
        <taxon>Strongyloidea</taxon>
        <taxon>Metastrongylidae</taxon>
        <taxon>Dictyocaulus</taxon>
    </lineage>
</organism>
<dbReference type="EMBL" id="KN716234">
    <property type="protein sequence ID" value="KJH49472.1"/>
    <property type="molecule type" value="Genomic_DNA"/>
</dbReference>
<gene>
    <name evidence="1" type="ORF">DICVIV_04409</name>
</gene>
<reference evidence="2" key="2">
    <citation type="journal article" date="2016" name="Sci. Rep.">
        <title>Dictyocaulus viviparus genome, variome and transcriptome elucidate lungworm biology and support future intervention.</title>
        <authorList>
            <person name="McNulty S.N."/>
            <person name="Strube C."/>
            <person name="Rosa B.A."/>
            <person name="Martin J.C."/>
            <person name="Tyagi R."/>
            <person name="Choi Y.J."/>
            <person name="Wang Q."/>
            <person name="Hallsworth Pepin K."/>
            <person name="Zhang X."/>
            <person name="Ozersky P."/>
            <person name="Wilson R.K."/>
            <person name="Sternberg P.W."/>
            <person name="Gasser R.B."/>
            <person name="Mitreva M."/>
        </authorList>
    </citation>
    <scope>NUCLEOTIDE SEQUENCE [LARGE SCALE GENOMIC DNA]</scope>
    <source>
        <strain evidence="2">HannoverDv2000</strain>
    </source>
</reference>